<keyword evidence="3" id="KW-1185">Reference proteome</keyword>
<dbReference type="AlphaFoldDB" id="A0A923I0S2"/>
<dbReference type="PIRSF" id="PIRSF036382">
    <property type="entry name" value="RR_antiterm"/>
    <property type="match status" value="1"/>
</dbReference>
<gene>
    <name evidence="2" type="ORF">H8K47_09270</name>
</gene>
<dbReference type="InterPro" id="IPR011006">
    <property type="entry name" value="CheY-like_superfamily"/>
</dbReference>
<dbReference type="InterPro" id="IPR008327">
    <property type="entry name" value="Sig_transdc_resp-reg_antiterm"/>
</dbReference>
<comment type="caution">
    <text evidence="2">The sequence shown here is derived from an EMBL/GenBank/DDBJ whole genome shotgun (WGS) entry which is preliminary data.</text>
</comment>
<dbReference type="SMART" id="SM01012">
    <property type="entry name" value="ANTAR"/>
    <property type="match status" value="1"/>
</dbReference>
<dbReference type="PANTHER" id="PTHR43367:SF1">
    <property type="entry name" value="TWO-COMPONENT RESPONSE REGULATOR-LIKE APRR6-RELATED"/>
    <property type="match status" value="1"/>
</dbReference>
<dbReference type="GO" id="GO:0003723">
    <property type="term" value="F:RNA binding"/>
    <property type="evidence" value="ECO:0007669"/>
    <property type="project" value="InterPro"/>
</dbReference>
<reference evidence="2" key="1">
    <citation type="submission" date="2020-08" db="EMBL/GenBank/DDBJ databases">
        <title>Novel species isolated from subtropical streams in China.</title>
        <authorList>
            <person name="Lu H."/>
        </authorList>
    </citation>
    <scope>NUCLEOTIDE SEQUENCE</scope>
    <source>
        <strain evidence="2">CY7W</strain>
    </source>
</reference>
<dbReference type="Gene3D" id="3.40.50.2300">
    <property type="match status" value="1"/>
</dbReference>
<dbReference type="Proteomes" id="UP000612361">
    <property type="component" value="Unassembled WGS sequence"/>
</dbReference>
<accession>A0A923I0S2</accession>
<dbReference type="PROSITE" id="PS50921">
    <property type="entry name" value="ANTAR"/>
    <property type="match status" value="1"/>
</dbReference>
<dbReference type="InterPro" id="IPR005561">
    <property type="entry name" value="ANTAR"/>
</dbReference>
<protein>
    <submittedName>
        <fullName evidence="2">ANTAR domain-containing protein</fullName>
    </submittedName>
</protein>
<feature type="domain" description="ANTAR" evidence="1">
    <location>
        <begin position="147"/>
        <end position="208"/>
    </location>
</feature>
<evidence type="ECO:0000259" key="1">
    <source>
        <dbReference type="PROSITE" id="PS50921"/>
    </source>
</evidence>
<dbReference type="EMBL" id="JACOGG010000008">
    <property type="protein sequence ID" value="MBC3935551.1"/>
    <property type="molecule type" value="Genomic_DNA"/>
</dbReference>
<dbReference type="Gene3D" id="1.10.10.10">
    <property type="entry name" value="Winged helix-like DNA-binding domain superfamily/Winged helix DNA-binding domain"/>
    <property type="match status" value="1"/>
</dbReference>
<dbReference type="PANTHER" id="PTHR43367">
    <property type="match status" value="1"/>
</dbReference>
<proteinExistence type="predicted"/>
<evidence type="ECO:0000313" key="2">
    <source>
        <dbReference type="EMBL" id="MBC3935551.1"/>
    </source>
</evidence>
<organism evidence="2 3">
    <name type="scientific">Undibacterium rugosum</name>
    <dbReference type="NCBI Taxonomy" id="2762291"/>
    <lineage>
        <taxon>Bacteria</taxon>
        <taxon>Pseudomonadati</taxon>
        <taxon>Pseudomonadota</taxon>
        <taxon>Betaproteobacteria</taxon>
        <taxon>Burkholderiales</taxon>
        <taxon>Oxalobacteraceae</taxon>
        <taxon>Undibacterium</taxon>
    </lineage>
</organism>
<dbReference type="Pfam" id="PF03861">
    <property type="entry name" value="ANTAR"/>
    <property type="match status" value="1"/>
</dbReference>
<name>A0A923I0S2_9BURK</name>
<dbReference type="RefSeq" id="WP_186881128.1">
    <property type="nucleotide sequence ID" value="NZ_JACOGG010000008.1"/>
</dbReference>
<dbReference type="InterPro" id="IPR036388">
    <property type="entry name" value="WH-like_DNA-bd_sf"/>
</dbReference>
<sequence>MEKITPAQTEPLKIVVINTSKTTRPYDAEFSDHQNTRSSTLRIGLLQAGYDIIASLPGDMYLIERIAQLDPDLIIIDAESDARDVLEHLVIISQHAPRPIVLFTEDDEPVHMRRALEAGVSAYVVAGLQSERVKPVLEVAMARFELDQQVRSELQDTRNRLAERKLIDKAKGILMQRYSLSEDVAYQRMRKQAMEKNLRLGELAKRILDAVDLIG</sequence>
<dbReference type="SUPFAM" id="SSF52172">
    <property type="entry name" value="CheY-like"/>
    <property type="match status" value="1"/>
</dbReference>
<evidence type="ECO:0000313" key="3">
    <source>
        <dbReference type="Proteomes" id="UP000612361"/>
    </source>
</evidence>